<evidence type="ECO:0000256" key="1">
    <source>
        <dbReference type="SAM" id="Phobius"/>
    </source>
</evidence>
<dbReference type="Proteomes" id="UP000243579">
    <property type="component" value="Unassembled WGS sequence"/>
</dbReference>
<keyword evidence="2" id="KW-0732">Signal</keyword>
<keyword evidence="4" id="KW-1185">Reference proteome</keyword>
<sequence>MGLPRFLLLLLLVAVAAAQNPLTTSATCKSCATTGQCATAYNGSTGKFCGLVQTLEQYCCCAPAHACPLPGAATCDCFGAADAAAPFTKTRQVLVLVFLGFALFGCVVLCERLGLPAGRRQGYINIESAHYPG</sequence>
<feature type="chain" id="PRO_5012393315" description="Secreted protein" evidence="2">
    <location>
        <begin position="19"/>
        <end position="133"/>
    </location>
</feature>
<reference evidence="3 4" key="1">
    <citation type="journal article" date="2014" name="Genome Biol. Evol.">
        <title>The secreted proteins of Achlya hypogyna and Thraustotheca clavata identify the ancestral oomycete secretome and reveal gene acquisitions by horizontal gene transfer.</title>
        <authorList>
            <person name="Misner I."/>
            <person name="Blouin N."/>
            <person name="Leonard G."/>
            <person name="Richards T.A."/>
            <person name="Lane C.E."/>
        </authorList>
    </citation>
    <scope>NUCLEOTIDE SEQUENCE [LARGE SCALE GENOMIC DNA]</scope>
    <source>
        <strain evidence="3 4">ATCC 48635</strain>
    </source>
</reference>
<dbReference type="EMBL" id="JNBR01000515">
    <property type="protein sequence ID" value="OQR91583.1"/>
    <property type="molecule type" value="Genomic_DNA"/>
</dbReference>
<dbReference type="AlphaFoldDB" id="A0A1V9Z0W0"/>
<feature type="transmembrane region" description="Helical" evidence="1">
    <location>
        <begin position="93"/>
        <end position="110"/>
    </location>
</feature>
<proteinExistence type="predicted"/>
<evidence type="ECO:0008006" key="5">
    <source>
        <dbReference type="Google" id="ProtNLM"/>
    </source>
</evidence>
<name>A0A1V9Z0W0_ACHHY</name>
<evidence type="ECO:0000313" key="3">
    <source>
        <dbReference type="EMBL" id="OQR91583.1"/>
    </source>
</evidence>
<keyword evidence="1" id="KW-0472">Membrane</keyword>
<keyword evidence="1" id="KW-0812">Transmembrane</keyword>
<protein>
    <recommendedName>
        <fullName evidence="5">Secreted protein</fullName>
    </recommendedName>
</protein>
<gene>
    <name evidence="3" type="ORF">ACHHYP_04558</name>
</gene>
<feature type="signal peptide" evidence="2">
    <location>
        <begin position="1"/>
        <end position="18"/>
    </location>
</feature>
<comment type="caution">
    <text evidence="3">The sequence shown here is derived from an EMBL/GenBank/DDBJ whole genome shotgun (WGS) entry which is preliminary data.</text>
</comment>
<keyword evidence="1" id="KW-1133">Transmembrane helix</keyword>
<evidence type="ECO:0000313" key="4">
    <source>
        <dbReference type="Proteomes" id="UP000243579"/>
    </source>
</evidence>
<accession>A0A1V9Z0W0</accession>
<evidence type="ECO:0000256" key="2">
    <source>
        <dbReference type="SAM" id="SignalP"/>
    </source>
</evidence>
<organism evidence="3 4">
    <name type="scientific">Achlya hypogyna</name>
    <name type="common">Oomycete</name>
    <name type="synonym">Protoachlya hypogyna</name>
    <dbReference type="NCBI Taxonomy" id="1202772"/>
    <lineage>
        <taxon>Eukaryota</taxon>
        <taxon>Sar</taxon>
        <taxon>Stramenopiles</taxon>
        <taxon>Oomycota</taxon>
        <taxon>Saprolegniomycetes</taxon>
        <taxon>Saprolegniales</taxon>
        <taxon>Achlyaceae</taxon>
        <taxon>Achlya</taxon>
    </lineage>
</organism>